<evidence type="ECO:0000256" key="6">
    <source>
        <dbReference type="SAM" id="Phobius"/>
    </source>
</evidence>
<evidence type="ECO:0000256" key="5">
    <source>
        <dbReference type="SAM" id="MobiDB-lite"/>
    </source>
</evidence>
<dbReference type="EMBL" id="CP118382">
    <property type="protein sequence ID" value="WFD45378.1"/>
    <property type="molecule type" value="Genomic_DNA"/>
</dbReference>
<dbReference type="CDD" id="cd17323">
    <property type="entry name" value="MFS_Tpo1_MDR_like"/>
    <property type="match status" value="1"/>
</dbReference>
<dbReference type="PROSITE" id="PS50850">
    <property type="entry name" value="MFS"/>
    <property type="match status" value="1"/>
</dbReference>
<keyword evidence="3 6" id="KW-1133">Transmembrane helix</keyword>
<dbReference type="FunFam" id="1.20.1250.20:FF:000011">
    <property type="entry name" value="MFS multidrug transporter, putative"/>
    <property type="match status" value="1"/>
</dbReference>
<keyword evidence="2 6" id="KW-0812">Transmembrane</keyword>
<dbReference type="AlphaFoldDB" id="A0AAF0FA13"/>
<dbReference type="GO" id="GO:1990961">
    <property type="term" value="P:xenobiotic detoxification by transmembrane export across the plasma membrane"/>
    <property type="evidence" value="ECO:0007669"/>
    <property type="project" value="TreeGrafter"/>
</dbReference>
<dbReference type="Pfam" id="PF07690">
    <property type="entry name" value="MFS_1"/>
    <property type="match status" value="1"/>
</dbReference>
<dbReference type="SUPFAM" id="SSF103473">
    <property type="entry name" value="MFS general substrate transporter"/>
    <property type="match status" value="1"/>
</dbReference>
<feature type="compositionally biased region" description="Polar residues" evidence="5">
    <location>
        <begin position="556"/>
        <end position="567"/>
    </location>
</feature>
<evidence type="ECO:0000256" key="2">
    <source>
        <dbReference type="ARBA" id="ARBA00022692"/>
    </source>
</evidence>
<feature type="transmembrane region" description="Helical" evidence="6">
    <location>
        <begin position="306"/>
        <end position="332"/>
    </location>
</feature>
<evidence type="ECO:0000256" key="4">
    <source>
        <dbReference type="ARBA" id="ARBA00023136"/>
    </source>
</evidence>
<feature type="transmembrane region" description="Helical" evidence="6">
    <location>
        <begin position="387"/>
        <end position="406"/>
    </location>
</feature>
<feature type="transmembrane region" description="Helical" evidence="6">
    <location>
        <begin position="70"/>
        <end position="93"/>
    </location>
</feature>
<feature type="region of interest" description="Disordered" evidence="5">
    <location>
        <begin position="510"/>
        <end position="567"/>
    </location>
</feature>
<feature type="transmembrane region" description="Helical" evidence="6">
    <location>
        <begin position="137"/>
        <end position="156"/>
    </location>
</feature>
<comment type="subcellular location">
    <subcellularLocation>
        <location evidence="1">Membrane</location>
        <topology evidence="1">Multi-pass membrane protein</topology>
    </subcellularLocation>
</comment>
<dbReference type="GO" id="GO:0015244">
    <property type="term" value="F:fluconazole transmembrane transporter activity"/>
    <property type="evidence" value="ECO:0007669"/>
    <property type="project" value="TreeGrafter"/>
</dbReference>
<evidence type="ECO:0000259" key="7">
    <source>
        <dbReference type="PROSITE" id="PS50850"/>
    </source>
</evidence>
<evidence type="ECO:0000256" key="3">
    <source>
        <dbReference type="ARBA" id="ARBA00022989"/>
    </source>
</evidence>
<feature type="compositionally biased region" description="Basic and acidic residues" evidence="5">
    <location>
        <begin position="521"/>
        <end position="530"/>
    </location>
</feature>
<dbReference type="InterPro" id="IPR036259">
    <property type="entry name" value="MFS_trans_sf"/>
</dbReference>
<feature type="transmembrane region" description="Helical" evidence="6">
    <location>
        <begin position="412"/>
        <end position="436"/>
    </location>
</feature>
<gene>
    <name evidence="8" type="ORF">MPSI1_004060</name>
</gene>
<dbReference type="PANTHER" id="PTHR23502:SF23">
    <property type="entry name" value="FLUCONAZOLE RESISTANCE PROTEIN 1"/>
    <property type="match status" value="1"/>
</dbReference>
<dbReference type="PANTHER" id="PTHR23502">
    <property type="entry name" value="MAJOR FACILITATOR SUPERFAMILY"/>
    <property type="match status" value="1"/>
</dbReference>
<feature type="transmembrane region" description="Helical" evidence="6">
    <location>
        <begin position="228"/>
        <end position="248"/>
    </location>
</feature>
<evidence type="ECO:0000256" key="1">
    <source>
        <dbReference type="ARBA" id="ARBA00004141"/>
    </source>
</evidence>
<dbReference type="GO" id="GO:0005886">
    <property type="term" value="C:plasma membrane"/>
    <property type="evidence" value="ECO:0007669"/>
    <property type="project" value="TreeGrafter"/>
</dbReference>
<dbReference type="InterPro" id="IPR011701">
    <property type="entry name" value="MFS"/>
</dbReference>
<accession>A0AAF0FA13</accession>
<keyword evidence="4 6" id="KW-0472">Membrane</keyword>
<sequence length="567" mass="62775">MPGFQNTYFGDLLHIVTGGKACKSQTEQTNCSKLDHYFETDKTTGDIIVGWYGDDDPECPYNWPFLYKCWVNFLLFTMTMSIYMGSSIVSPGIPDLAQQFGVSRTVATLSMSLFVWGYGFGPLILSPITEISWIGRNGPYIIGLGLFTILQIPNALVNNLAGYLVLRFLSGFVGSPVLATGGATVGDIWRIDGGFMNGLAFWGFGACGGPTLGPLISGYAVQNLGWRWSIWPLLCFNGLAWILIFFTFPETSSATILTRRARCLRKATGNPKYRSQGEIEDEKVSARALLYDTLCRPIQLTFTEPVLLCSNIYIAYLYGIMYCFFEAFPLALQGKHGFSTGAMGIAYVSGYIGVGITFLIFCVYNLKLVIPRFKQGKWKPEYRMEPAFIGGLFFPIALFWFGWTTFSSVHWISPIIAFGVFVSATFLLFQGFLSYIGENFPRYLASAYASNGLFRALVGGAFPLFATQMFERLTLQGGCSLLGGLAILLIPITVVFYMFGGKLRAMSKNAGKTSEPESEQDQEHDLEKAIQGESSPRNNDFDGLHAKDSVDRDFSNETSPTLRSDSL</sequence>
<feature type="transmembrane region" description="Helical" evidence="6">
    <location>
        <begin position="344"/>
        <end position="366"/>
    </location>
</feature>
<feature type="transmembrane region" description="Helical" evidence="6">
    <location>
        <begin position="168"/>
        <end position="189"/>
    </location>
</feature>
<evidence type="ECO:0000313" key="8">
    <source>
        <dbReference type="EMBL" id="WFD45378.1"/>
    </source>
</evidence>
<feature type="transmembrane region" description="Helical" evidence="6">
    <location>
        <begin position="473"/>
        <end position="499"/>
    </location>
</feature>
<dbReference type="Gene3D" id="1.20.1250.20">
    <property type="entry name" value="MFS general substrate transporter like domains"/>
    <property type="match status" value="1"/>
</dbReference>
<evidence type="ECO:0000313" key="9">
    <source>
        <dbReference type="Proteomes" id="UP001214628"/>
    </source>
</evidence>
<keyword evidence="9" id="KW-1185">Reference proteome</keyword>
<feature type="transmembrane region" description="Helical" evidence="6">
    <location>
        <begin position="448"/>
        <end position="467"/>
    </location>
</feature>
<protein>
    <recommendedName>
        <fullName evidence="7">Major facilitator superfamily (MFS) profile domain-containing protein</fullName>
    </recommendedName>
</protein>
<dbReference type="Proteomes" id="UP001214628">
    <property type="component" value="Chromosome 8"/>
</dbReference>
<dbReference type="InterPro" id="IPR020846">
    <property type="entry name" value="MFS_dom"/>
</dbReference>
<organism evidence="8 9">
    <name type="scientific">Malassezia psittaci</name>
    <dbReference type="NCBI Taxonomy" id="1821823"/>
    <lineage>
        <taxon>Eukaryota</taxon>
        <taxon>Fungi</taxon>
        <taxon>Dikarya</taxon>
        <taxon>Basidiomycota</taxon>
        <taxon>Ustilaginomycotina</taxon>
        <taxon>Malasseziomycetes</taxon>
        <taxon>Malasseziales</taxon>
        <taxon>Malasseziaceae</taxon>
        <taxon>Malassezia</taxon>
    </lineage>
</organism>
<feature type="compositionally biased region" description="Basic and acidic residues" evidence="5">
    <location>
        <begin position="539"/>
        <end position="555"/>
    </location>
</feature>
<feature type="domain" description="Major facilitator superfamily (MFS) profile" evidence="7">
    <location>
        <begin position="65"/>
        <end position="503"/>
    </location>
</feature>
<feature type="transmembrane region" description="Helical" evidence="6">
    <location>
        <begin position="105"/>
        <end position="125"/>
    </location>
</feature>
<proteinExistence type="predicted"/>
<name>A0AAF0FA13_9BASI</name>
<reference evidence="8" key="1">
    <citation type="submission" date="2023-02" db="EMBL/GenBank/DDBJ databases">
        <title>Mating type loci evolution in Malassezia.</title>
        <authorList>
            <person name="Coelho M.A."/>
        </authorList>
    </citation>
    <scope>NUCLEOTIDE SEQUENCE</scope>
    <source>
        <strain evidence="8">CBS 14136</strain>
    </source>
</reference>
<feature type="transmembrane region" description="Helical" evidence="6">
    <location>
        <begin position="201"/>
        <end position="222"/>
    </location>
</feature>